<dbReference type="InParanoid" id="A5DQH2"/>
<evidence type="ECO:0000256" key="1">
    <source>
        <dbReference type="ARBA" id="ARBA00004123"/>
    </source>
</evidence>
<dbReference type="OrthoDB" id="189997at2759"/>
<dbReference type="GO" id="GO:0003677">
    <property type="term" value="F:DNA binding"/>
    <property type="evidence" value="ECO:0007669"/>
    <property type="project" value="UniProtKB-KW"/>
</dbReference>
<dbReference type="HOGENOM" id="CLU_020810_0_0_1"/>
<evidence type="ECO:0000256" key="2">
    <source>
        <dbReference type="ARBA" id="ARBA00022723"/>
    </source>
</evidence>
<feature type="compositionally biased region" description="Polar residues" evidence="5">
    <location>
        <begin position="156"/>
        <end position="172"/>
    </location>
</feature>
<dbReference type="PANTHER" id="PTHR46910:SF3">
    <property type="entry name" value="HALOTOLERANCE PROTEIN 9-RELATED"/>
    <property type="match status" value="1"/>
</dbReference>
<dbReference type="SMART" id="SM00906">
    <property type="entry name" value="Fungal_trans"/>
    <property type="match status" value="1"/>
</dbReference>
<keyword evidence="2" id="KW-0479">Metal-binding</keyword>
<dbReference type="OMA" id="FQFTLQF"/>
<dbReference type="InterPro" id="IPR036864">
    <property type="entry name" value="Zn2-C6_fun-type_DNA-bd_sf"/>
</dbReference>
<evidence type="ECO:0000256" key="5">
    <source>
        <dbReference type="SAM" id="MobiDB-lite"/>
    </source>
</evidence>
<dbReference type="InterPro" id="IPR050987">
    <property type="entry name" value="AtrR-like"/>
</dbReference>
<dbReference type="GO" id="GO:0000981">
    <property type="term" value="F:DNA-binding transcription factor activity, RNA polymerase II-specific"/>
    <property type="evidence" value="ECO:0007669"/>
    <property type="project" value="InterPro"/>
</dbReference>
<dbReference type="SMART" id="SM00066">
    <property type="entry name" value="GAL4"/>
    <property type="match status" value="1"/>
</dbReference>
<feature type="domain" description="Zn(2)-C6 fungal-type" evidence="6">
    <location>
        <begin position="94"/>
        <end position="124"/>
    </location>
</feature>
<dbReference type="EMBL" id="CH408161">
    <property type="protein sequence ID" value="EDK41425.2"/>
    <property type="molecule type" value="Genomic_DNA"/>
</dbReference>
<dbReference type="PROSITE" id="PS50048">
    <property type="entry name" value="ZN2_CY6_FUNGAL_2"/>
    <property type="match status" value="1"/>
</dbReference>
<dbReference type="RefSeq" id="XP_001482503.2">
    <property type="nucleotide sequence ID" value="XM_001482453.1"/>
</dbReference>
<dbReference type="Pfam" id="PF00172">
    <property type="entry name" value="Zn_clus"/>
    <property type="match status" value="1"/>
</dbReference>
<evidence type="ECO:0000256" key="4">
    <source>
        <dbReference type="ARBA" id="ARBA00023242"/>
    </source>
</evidence>
<proteinExistence type="predicted"/>
<dbReference type="eggNOG" id="ENOG502TF7M">
    <property type="taxonomic scope" value="Eukaryota"/>
</dbReference>
<keyword evidence="8" id="KW-1185">Reference proteome</keyword>
<dbReference type="GO" id="GO:0008270">
    <property type="term" value="F:zinc ion binding"/>
    <property type="evidence" value="ECO:0007669"/>
    <property type="project" value="InterPro"/>
</dbReference>
<dbReference type="Gene3D" id="4.10.240.10">
    <property type="entry name" value="Zn(2)-C6 fungal-type DNA-binding domain"/>
    <property type="match status" value="1"/>
</dbReference>
<dbReference type="SUPFAM" id="SSF57701">
    <property type="entry name" value="Zn2/Cys6 DNA-binding domain"/>
    <property type="match status" value="1"/>
</dbReference>
<dbReference type="PANTHER" id="PTHR46910">
    <property type="entry name" value="TRANSCRIPTION FACTOR PDR1"/>
    <property type="match status" value="1"/>
</dbReference>
<gene>
    <name evidence="7" type="ORF">PGUG_05523</name>
</gene>
<comment type="subcellular location">
    <subcellularLocation>
        <location evidence="1">Nucleus</location>
    </subcellularLocation>
</comment>
<keyword evidence="3" id="KW-0238">DNA-binding</keyword>
<dbReference type="CDD" id="cd12148">
    <property type="entry name" value="fungal_TF_MHR"/>
    <property type="match status" value="1"/>
</dbReference>
<dbReference type="InterPro" id="IPR001138">
    <property type="entry name" value="Zn2Cys6_DnaBD"/>
</dbReference>
<reference evidence="7 8" key="1">
    <citation type="journal article" date="2009" name="Nature">
        <title>Evolution of pathogenicity and sexual reproduction in eight Candida genomes.</title>
        <authorList>
            <person name="Butler G."/>
            <person name="Rasmussen M.D."/>
            <person name="Lin M.F."/>
            <person name="Santos M.A."/>
            <person name="Sakthikumar S."/>
            <person name="Munro C.A."/>
            <person name="Rheinbay E."/>
            <person name="Grabherr M."/>
            <person name="Forche A."/>
            <person name="Reedy J.L."/>
            <person name="Agrafioti I."/>
            <person name="Arnaud M.B."/>
            <person name="Bates S."/>
            <person name="Brown A.J."/>
            <person name="Brunke S."/>
            <person name="Costanzo M.C."/>
            <person name="Fitzpatrick D.A."/>
            <person name="de Groot P.W."/>
            <person name="Harris D."/>
            <person name="Hoyer L.L."/>
            <person name="Hube B."/>
            <person name="Klis F.M."/>
            <person name="Kodira C."/>
            <person name="Lennard N."/>
            <person name="Logue M.E."/>
            <person name="Martin R."/>
            <person name="Neiman A.M."/>
            <person name="Nikolaou E."/>
            <person name="Quail M.A."/>
            <person name="Quinn J."/>
            <person name="Santos M.C."/>
            <person name="Schmitzberger F.F."/>
            <person name="Sherlock G."/>
            <person name="Shah P."/>
            <person name="Silverstein K.A."/>
            <person name="Skrzypek M.S."/>
            <person name="Soll D."/>
            <person name="Staggs R."/>
            <person name="Stansfield I."/>
            <person name="Stumpf M.P."/>
            <person name="Sudbery P.E."/>
            <person name="Srikantha T."/>
            <person name="Zeng Q."/>
            <person name="Berman J."/>
            <person name="Berriman M."/>
            <person name="Heitman J."/>
            <person name="Gow N.A."/>
            <person name="Lorenz M.C."/>
            <person name="Birren B.W."/>
            <person name="Kellis M."/>
            <person name="Cuomo C.A."/>
        </authorList>
    </citation>
    <scope>NUCLEOTIDE SEQUENCE [LARGE SCALE GENOMIC DNA]</scope>
    <source>
        <strain evidence="8">ATCC 6260 / CBS 566 / DSM 6381 / JCM 1539 / NBRC 10279 / NRRL Y-324</strain>
    </source>
</reference>
<evidence type="ECO:0000313" key="8">
    <source>
        <dbReference type="Proteomes" id="UP000001997"/>
    </source>
</evidence>
<evidence type="ECO:0000259" key="6">
    <source>
        <dbReference type="PROSITE" id="PS50048"/>
    </source>
</evidence>
<dbReference type="InterPro" id="IPR007219">
    <property type="entry name" value="XnlR_reg_dom"/>
</dbReference>
<evidence type="ECO:0000256" key="3">
    <source>
        <dbReference type="ARBA" id="ARBA00023125"/>
    </source>
</evidence>
<dbReference type="AlphaFoldDB" id="A5DQH2"/>
<dbReference type="GO" id="GO:0005634">
    <property type="term" value="C:nucleus"/>
    <property type="evidence" value="ECO:0007669"/>
    <property type="project" value="UniProtKB-SubCell"/>
</dbReference>
<dbReference type="GO" id="GO:0006351">
    <property type="term" value="P:DNA-templated transcription"/>
    <property type="evidence" value="ECO:0007669"/>
    <property type="project" value="InterPro"/>
</dbReference>
<accession>A5DQH2</accession>
<keyword evidence="4" id="KW-0539">Nucleus</keyword>
<dbReference type="VEuPathDB" id="FungiDB:PGUG_05523"/>
<dbReference type="Proteomes" id="UP000001997">
    <property type="component" value="Unassembled WGS sequence"/>
</dbReference>
<organism evidence="7 8">
    <name type="scientific">Meyerozyma guilliermondii (strain ATCC 6260 / CBS 566 / DSM 6381 / JCM 1539 / NBRC 10279 / NRRL Y-324)</name>
    <name type="common">Yeast</name>
    <name type="synonym">Candida guilliermondii</name>
    <dbReference type="NCBI Taxonomy" id="294746"/>
    <lineage>
        <taxon>Eukaryota</taxon>
        <taxon>Fungi</taxon>
        <taxon>Dikarya</taxon>
        <taxon>Ascomycota</taxon>
        <taxon>Saccharomycotina</taxon>
        <taxon>Pichiomycetes</taxon>
        <taxon>Debaryomycetaceae</taxon>
        <taxon>Meyerozyma</taxon>
    </lineage>
</organism>
<dbReference type="GeneID" id="5124266"/>
<feature type="region of interest" description="Disordered" evidence="5">
    <location>
        <begin position="126"/>
        <end position="175"/>
    </location>
</feature>
<dbReference type="KEGG" id="pgu:PGUG_05523"/>
<evidence type="ECO:0000313" key="7">
    <source>
        <dbReference type="EMBL" id="EDK41425.2"/>
    </source>
</evidence>
<name>A5DQH2_PICGU</name>
<dbReference type="Pfam" id="PF04082">
    <property type="entry name" value="Fungal_trans"/>
    <property type="match status" value="1"/>
</dbReference>
<sequence length="613" mass="70437">MLRFRPTFPFGQFRTRPPSAPPRYFLRRKLLFMSFYYKRPMGNGAMATKFRLGSVTQTESAVRTAEPLQASGPTIQENKDTNSDYEPPSHFANSCNRCYRLKKKCSREFPRCSHCTRLGSECEYEDKKAKRRKTETTNSSEPTPERFHVIDGPVNGSRSHTSVPSLLSNGTESPKLGARRLSHRASIAKRSALRALIPSTPMNLREEYITMDSVPEEKAHTFANSFFVNYGTKYPFISQTRFFSWFSRINFDQEAIVNLDGYLVMAIGSLIHDSNTKSNTFSTFFSEKIIESIVDIIDFDMSQSSDLENVRLLLLLGIYSLHMYHSDLCWSIVGALDRIAVQLDLYKTQDVLSQRLFWSIYNFDKELSILRNKPSQIPSDEFISSSFPLTASLHGQPDNNLDVINQEISYYKLVDRLVCHKLAISSKESLKDLARDLEKWRISTSKIIHTRYCDSPMLQHYVSQVNMKYYYLFVEMDQVSESHSSQFTLQFLSNSFTLLISENNKNCGLSLHNLFWYQSLFRVIKCTLDSLQRILESTDPASEFADFNNNLQLIVNIVKFLSRQNGPYASKVDRFQQRLADFAMLSIRSDANGDTTELGSAQREMVGEVKQLL</sequence>
<protein>
    <recommendedName>
        <fullName evidence="6">Zn(2)-C6 fungal-type domain-containing protein</fullName>
    </recommendedName>
</protein>
<dbReference type="CDD" id="cd00067">
    <property type="entry name" value="GAL4"/>
    <property type="match status" value="1"/>
</dbReference>